<organism evidence="10 11">
    <name type="scientific">Alkalibacillus haloalkaliphilus</name>
    <dbReference type="NCBI Taxonomy" id="94136"/>
    <lineage>
        <taxon>Bacteria</taxon>
        <taxon>Bacillati</taxon>
        <taxon>Bacillota</taxon>
        <taxon>Bacilli</taxon>
        <taxon>Bacillales</taxon>
        <taxon>Bacillaceae</taxon>
        <taxon>Alkalibacillus</taxon>
    </lineage>
</organism>
<feature type="transmembrane region" description="Helical" evidence="8">
    <location>
        <begin position="646"/>
        <end position="667"/>
    </location>
</feature>
<feature type="transmembrane region" description="Helical" evidence="8">
    <location>
        <begin position="807"/>
        <end position="829"/>
    </location>
</feature>
<evidence type="ECO:0000256" key="5">
    <source>
        <dbReference type="ARBA" id="ARBA00023136"/>
    </source>
</evidence>
<sequence>MMRFIWQNWWRKKERLILLLIGAFIISAGLTYLIGLSDSNRGTIVDSLQNQWSASYDIVVRPEGSRSVTEEKELLEPNYLSGLNGGISVDQYEAIKEISGIEVAAPIAVIGYADYETDFGSVELEEEGIYRKTQTVSVNNGIGIEEEISRYYFPYNVWDILDKGSEYGVGAPNFDLSVHNLSLLAGIDPEQEAKLIGLDEAILDRGSSRFFKDTDGYYFNENKGYHEFPIIVNNHAFVDKTVDITYERLDLPINDQNADELMEEVKNSGGQDYLHTVDGSEHHRSTYTGEEAFHAFISEMTGVDWETGNVIEHEEPSEDEADEAQTQAQQEGVTGIVFQSSQLNYEEIRSPYANRWPYSYQLKPVQNSEDVMGAYANQESFREPGLVAETYTELPRIKPDWIGFYDSSQLTISQDPTSELPMETYRPASAELVMDGDGQPVNPPQQLKPNGDPYSFLTDPPGMLTTIEAAEELIGHDEPISAIRVKVTGVTDMGEESQEILEQVASEIENQTGLITDITLGSSPQLALTYVPEVNDQEALGWLQQPWVNIGSSISIFRETKMSFTSILASVMIVAVVYVWSSGIVSLLNRRKEFAVLLSIGWRPSQISKLLLFESIIVGLFVALTSWMMLGFVYMNSASSISIDRFVMTGLFGFLIYLLGAAVPIWMTKRIRPYEAIQSGEISKTSKRMFRTRGLLTMAWSHFVGKWKRSLLSIISIALPTALLGLFLYITFQLRGVMYTSLLGEYVALEVGPTHYVAIVISLIIAILTTAEIIWQNVSERSEEISLLQAIGWRSSRIRGLILAEGMYSGFFASIVSMVGVVLTIYWIYGEFPVGELGFITLTGLIPVVVGLIGTIIPAERAVRILPNQGIQGSVSNRKVIEKRMKWGLGATAIALLGTFLFAMVQVAPNIETTSNDQTDHESEYSPTVGEVSEREEENESNESDEVTETKSETVSSQQEDYHLVLEEGQNSREVGYGVLSYSVERTHEDTIEGTDMKKVIIDFEFEILDNNMVKLRPKRDFYLMNSEERYRPTEVNITEVTGWEEEEWLKGIRDGKMVGTLTFEVPANTDENGLLFLNYSDYGRGIFVEFN</sequence>
<dbReference type="GO" id="GO:0005886">
    <property type="term" value="C:plasma membrane"/>
    <property type="evidence" value="ECO:0007669"/>
    <property type="project" value="UniProtKB-SubCell"/>
</dbReference>
<dbReference type="EMBL" id="BJYA01000019">
    <property type="protein sequence ID" value="GEN46858.1"/>
    <property type="molecule type" value="Genomic_DNA"/>
</dbReference>
<name>A0A511W933_9BACI</name>
<dbReference type="Pfam" id="PF02687">
    <property type="entry name" value="FtsX"/>
    <property type="match status" value="2"/>
</dbReference>
<feature type="domain" description="ABC3 transporter permease C-terminal" evidence="9">
    <location>
        <begin position="757"/>
        <end position="865"/>
    </location>
</feature>
<dbReference type="InterPro" id="IPR003838">
    <property type="entry name" value="ABC3_permease_C"/>
</dbReference>
<evidence type="ECO:0000256" key="4">
    <source>
        <dbReference type="ARBA" id="ARBA00022989"/>
    </source>
</evidence>
<protein>
    <recommendedName>
        <fullName evidence="9">ABC3 transporter permease C-terminal domain-containing protein</fullName>
    </recommendedName>
</protein>
<dbReference type="InterPro" id="IPR050250">
    <property type="entry name" value="Macrolide_Exporter_MacB"/>
</dbReference>
<keyword evidence="2" id="KW-1003">Cell membrane</keyword>
<evidence type="ECO:0000256" key="7">
    <source>
        <dbReference type="SAM" id="MobiDB-lite"/>
    </source>
</evidence>
<keyword evidence="3 8" id="KW-0812">Transmembrane</keyword>
<dbReference type="GO" id="GO:0022857">
    <property type="term" value="F:transmembrane transporter activity"/>
    <property type="evidence" value="ECO:0007669"/>
    <property type="project" value="TreeGrafter"/>
</dbReference>
<feature type="transmembrane region" description="Helical" evidence="8">
    <location>
        <begin position="835"/>
        <end position="857"/>
    </location>
</feature>
<evidence type="ECO:0000313" key="10">
    <source>
        <dbReference type="EMBL" id="GEN46858.1"/>
    </source>
</evidence>
<evidence type="ECO:0000256" key="2">
    <source>
        <dbReference type="ARBA" id="ARBA00022475"/>
    </source>
</evidence>
<feature type="compositionally biased region" description="Acidic residues" evidence="7">
    <location>
        <begin position="934"/>
        <end position="947"/>
    </location>
</feature>
<keyword evidence="5 8" id="KW-0472">Membrane</keyword>
<evidence type="ECO:0000313" key="11">
    <source>
        <dbReference type="Proteomes" id="UP000321440"/>
    </source>
</evidence>
<feature type="transmembrane region" description="Helical" evidence="8">
    <location>
        <begin position="711"/>
        <end position="734"/>
    </location>
</feature>
<dbReference type="Proteomes" id="UP000321440">
    <property type="component" value="Unassembled WGS sequence"/>
</dbReference>
<comment type="caution">
    <text evidence="10">The sequence shown here is derived from an EMBL/GenBank/DDBJ whole genome shotgun (WGS) entry which is preliminary data.</text>
</comment>
<evidence type="ECO:0000256" key="1">
    <source>
        <dbReference type="ARBA" id="ARBA00004651"/>
    </source>
</evidence>
<comment type="similarity">
    <text evidence="6">Belongs to the ABC-4 integral membrane protein family.</text>
</comment>
<feature type="domain" description="ABC3 transporter permease C-terminal" evidence="9">
    <location>
        <begin position="567"/>
        <end position="671"/>
    </location>
</feature>
<proteinExistence type="inferred from homology"/>
<accession>A0A511W933</accession>
<dbReference type="OrthoDB" id="3268975at2"/>
<reference evidence="10 11" key="1">
    <citation type="submission" date="2019-07" db="EMBL/GenBank/DDBJ databases">
        <title>Whole genome shotgun sequence of Alkalibacillus haloalkaliphilus NBRC 103110.</title>
        <authorList>
            <person name="Hosoyama A."/>
            <person name="Uohara A."/>
            <person name="Ohji S."/>
            <person name="Ichikawa N."/>
        </authorList>
    </citation>
    <scope>NUCLEOTIDE SEQUENCE [LARGE SCALE GENOMIC DNA]</scope>
    <source>
        <strain evidence="10 11">NBRC 103110</strain>
    </source>
</reference>
<comment type="subcellular location">
    <subcellularLocation>
        <location evidence="1">Cell membrane</location>
        <topology evidence="1">Multi-pass membrane protein</topology>
    </subcellularLocation>
</comment>
<feature type="transmembrane region" description="Helical" evidence="8">
    <location>
        <begin position="567"/>
        <end position="589"/>
    </location>
</feature>
<dbReference type="PANTHER" id="PTHR30572:SF4">
    <property type="entry name" value="ABC TRANSPORTER PERMEASE YTRF"/>
    <property type="match status" value="1"/>
</dbReference>
<evidence type="ECO:0000256" key="8">
    <source>
        <dbReference type="SAM" id="Phobius"/>
    </source>
</evidence>
<feature type="transmembrane region" description="Helical" evidence="8">
    <location>
        <begin position="754"/>
        <end position="775"/>
    </location>
</feature>
<dbReference type="RefSeq" id="WP_146818051.1">
    <property type="nucleotide sequence ID" value="NZ_BJYA01000019.1"/>
</dbReference>
<keyword evidence="11" id="KW-1185">Reference proteome</keyword>
<feature type="region of interest" description="Disordered" evidence="7">
    <location>
        <begin position="913"/>
        <end position="960"/>
    </location>
</feature>
<evidence type="ECO:0000256" key="3">
    <source>
        <dbReference type="ARBA" id="ARBA00022692"/>
    </source>
</evidence>
<dbReference type="PANTHER" id="PTHR30572">
    <property type="entry name" value="MEMBRANE COMPONENT OF TRANSPORTER-RELATED"/>
    <property type="match status" value="1"/>
</dbReference>
<evidence type="ECO:0000259" key="9">
    <source>
        <dbReference type="Pfam" id="PF02687"/>
    </source>
</evidence>
<feature type="transmembrane region" description="Helical" evidence="8">
    <location>
        <begin position="610"/>
        <end position="634"/>
    </location>
</feature>
<keyword evidence="4 8" id="KW-1133">Transmembrane helix</keyword>
<feature type="transmembrane region" description="Helical" evidence="8">
    <location>
        <begin position="887"/>
        <end position="908"/>
    </location>
</feature>
<gene>
    <name evidence="10" type="ORF">AHA02nite_26340</name>
</gene>
<evidence type="ECO:0000256" key="6">
    <source>
        <dbReference type="ARBA" id="ARBA00038076"/>
    </source>
</evidence>
<dbReference type="AlphaFoldDB" id="A0A511W933"/>